<keyword evidence="3 9" id="KW-0217">Developmental protein</keyword>
<keyword evidence="5" id="KW-0272">Extracellular matrix</keyword>
<keyword evidence="8" id="KW-0449">Lipoprotein</keyword>
<dbReference type="PRINTS" id="PR01349">
    <property type="entry name" value="WNTPROTEIN"/>
</dbReference>
<dbReference type="EMBL" id="HG973358">
    <property type="protein sequence ID" value="CDO67897.1"/>
    <property type="molecule type" value="mRNA"/>
</dbReference>
<evidence type="ECO:0000256" key="3">
    <source>
        <dbReference type="ARBA" id="ARBA00022473"/>
    </source>
</evidence>
<feature type="signal peptide" evidence="11">
    <location>
        <begin position="1"/>
        <end position="23"/>
    </location>
</feature>
<evidence type="ECO:0000256" key="9">
    <source>
        <dbReference type="RuleBase" id="RU003500"/>
    </source>
</evidence>
<comment type="similarity">
    <text evidence="2 9">Belongs to the Wnt family.</text>
</comment>
<dbReference type="Pfam" id="PF00110">
    <property type="entry name" value="wnt"/>
    <property type="match status" value="1"/>
</dbReference>
<sequence length="398" mass="43600">MAILIALALVAVQISTKVQLTSGSSSLSFHSMAAIQIVQSMRALKTLGPEQCEHLPGLSDHQKAWCRQHHVFMQPIAQGTRLGLEECSRQFHYQRWNCPMNNSMAIQNALRLDTAEAAFLQSIQSAGMMQAVARVCSRGNVTEWCGCDDSPQYRAGQRGSSSGATSLSSANRPAQGEPTGAADATAGKFVWGGCGDNVDTGYAYGRQFLGDGQVFSPTTSQPNEVASQLMAQQNHEAGRQAVRASIRRTCKCIGLTGACTSKICWRSLPTIQIVGEILMENYRNARQVKVKAKKNALRLTPLDRDEGVKTRIVATELSYVRQSPDYCRPNTTLSISGTRGRQCQELSTGDDGCELLCCGRGYYAKRTVTTKKCKCRFHWCCRVVCDQCISAEETFHCN</sequence>
<evidence type="ECO:0000256" key="5">
    <source>
        <dbReference type="ARBA" id="ARBA00022530"/>
    </source>
</evidence>
<dbReference type="CDD" id="cd13113">
    <property type="entry name" value="Wnt"/>
    <property type="match status" value="1"/>
</dbReference>
<accession>A0A077SMU6</accession>
<feature type="chain" id="PRO_5001724293" description="Protein Wnt" evidence="11">
    <location>
        <begin position="24"/>
        <end position="398"/>
    </location>
</feature>
<keyword evidence="7" id="KW-1015">Disulfide bond</keyword>
<evidence type="ECO:0000256" key="7">
    <source>
        <dbReference type="ARBA" id="ARBA00023157"/>
    </source>
</evidence>
<reference evidence="12" key="1">
    <citation type="journal article" date="2014" name="Nat. Commun.">
        <title>Developmental gene expression provides clues to relationships between sponge and eumetazoan body plans.</title>
        <authorList>
            <person name="Leininger S."/>
            <person name="Adamski M."/>
            <person name="Bergum B."/>
            <person name="Guder C."/>
            <person name="Liu J."/>
            <person name="Laplante M."/>
            <person name="Brate J."/>
            <person name="Hoffmann F."/>
            <person name="Fortunato S."/>
            <person name="Jordal S."/>
            <person name="Rapp H.T."/>
            <person name="Adamska M."/>
        </authorList>
    </citation>
    <scope>NUCLEOTIDE SEQUENCE</scope>
</reference>
<evidence type="ECO:0000256" key="4">
    <source>
        <dbReference type="ARBA" id="ARBA00022525"/>
    </source>
</evidence>
<feature type="region of interest" description="Disordered" evidence="10">
    <location>
        <begin position="153"/>
        <end position="182"/>
    </location>
</feature>
<organism evidence="12">
    <name type="scientific">Sycon ciliatum</name>
    <dbReference type="NCBI Taxonomy" id="27933"/>
    <lineage>
        <taxon>Eukaryota</taxon>
        <taxon>Metazoa</taxon>
        <taxon>Porifera</taxon>
        <taxon>Calcarea</taxon>
        <taxon>Calcaronea</taxon>
        <taxon>Leucosolenida</taxon>
        <taxon>Sycettidae</taxon>
        <taxon>Sycon</taxon>
    </lineage>
</organism>
<evidence type="ECO:0000256" key="1">
    <source>
        <dbReference type="ARBA" id="ARBA00004498"/>
    </source>
</evidence>
<dbReference type="SMART" id="SM00097">
    <property type="entry name" value="WNT1"/>
    <property type="match status" value="1"/>
</dbReference>
<evidence type="ECO:0000256" key="6">
    <source>
        <dbReference type="ARBA" id="ARBA00022687"/>
    </source>
</evidence>
<comment type="subcellular location">
    <subcellularLocation>
        <location evidence="1 9">Secreted</location>
        <location evidence="1 9">Extracellular space</location>
        <location evidence="1 9">Extracellular matrix</location>
    </subcellularLocation>
</comment>
<proteinExistence type="evidence at transcript level"/>
<dbReference type="GO" id="GO:0045165">
    <property type="term" value="P:cell fate commitment"/>
    <property type="evidence" value="ECO:0007669"/>
    <property type="project" value="TreeGrafter"/>
</dbReference>
<comment type="function">
    <text evidence="9">Ligand for members of the frizzled family of seven transmembrane receptors.</text>
</comment>
<dbReference type="InterPro" id="IPR005817">
    <property type="entry name" value="Wnt"/>
</dbReference>
<name>A0A077SMU6_9METZ</name>
<dbReference type="Gene3D" id="3.30.2460.20">
    <property type="match status" value="1"/>
</dbReference>
<evidence type="ECO:0000256" key="11">
    <source>
        <dbReference type="SAM" id="SignalP"/>
    </source>
</evidence>
<dbReference type="GO" id="GO:0005109">
    <property type="term" value="F:frizzled binding"/>
    <property type="evidence" value="ECO:0007669"/>
    <property type="project" value="TreeGrafter"/>
</dbReference>
<protein>
    <recommendedName>
        <fullName evidence="9">Protein Wnt</fullName>
    </recommendedName>
</protein>
<gene>
    <name evidence="12" type="primary">WntJ</name>
</gene>
<dbReference type="GO" id="GO:0005615">
    <property type="term" value="C:extracellular space"/>
    <property type="evidence" value="ECO:0007669"/>
    <property type="project" value="TreeGrafter"/>
</dbReference>
<feature type="compositionally biased region" description="Low complexity" evidence="10">
    <location>
        <begin position="159"/>
        <end position="170"/>
    </location>
</feature>
<evidence type="ECO:0000256" key="2">
    <source>
        <dbReference type="ARBA" id="ARBA00005683"/>
    </source>
</evidence>
<evidence type="ECO:0000256" key="8">
    <source>
        <dbReference type="ARBA" id="ARBA00023288"/>
    </source>
</evidence>
<evidence type="ECO:0000313" key="12">
    <source>
        <dbReference type="EMBL" id="CDO67897.1"/>
    </source>
</evidence>
<dbReference type="InterPro" id="IPR043158">
    <property type="entry name" value="Wnt_C"/>
</dbReference>
<keyword evidence="4" id="KW-0964">Secreted</keyword>
<dbReference type="PANTHER" id="PTHR12027">
    <property type="entry name" value="WNT RELATED"/>
    <property type="match status" value="1"/>
</dbReference>
<dbReference type="AlphaFoldDB" id="A0A077SMU6"/>
<evidence type="ECO:0000256" key="10">
    <source>
        <dbReference type="SAM" id="MobiDB-lite"/>
    </source>
</evidence>
<dbReference type="GO" id="GO:0060070">
    <property type="term" value="P:canonical Wnt signaling pathway"/>
    <property type="evidence" value="ECO:0007669"/>
    <property type="project" value="TreeGrafter"/>
</dbReference>
<dbReference type="FunFam" id="3.30.2460.20:FF:000001">
    <property type="entry name" value="Wnt homolog"/>
    <property type="match status" value="1"/>
</dbReference>
<dbReference type="GO" id="GO:0005125">
    <property type="term" value="F:cytokine activity"/>
    <property type="evidence" value="ECO:0007669"/>
    <property type="project" value="TreeGrafter"/>
</dbReference>
<keyword evidence="11" id="KW-0732">Signal</keyword>
<keyword evidence="6 9" id="KW-0879">Wnt signaling pathway</keyword>